<keyword evidence="2 4" id="KW-0863">Zinc-finger</keyword>
<proteinExistence type="predicted"/>
<dbReference type="PANTHER" id="PTHR12197">
    <property type="entry name" value="HISTONE-LYSINE N-METHYLTRANSFERASE SMYD"/>
    <property type="match status" value="1"/>
</dbReference>
<accession>A0ABR1WGN6</accession>
<dbReference type="InterPro" id="IPR002893">
    <property type="entry name" value="Znf_MYND"/>
</dbReference>
<keyword evidence="8" id="KW-1185">Reference proteome</keyword>
<dbReference type="Gene3D" id="2.170.270.10">
    <property type="entry name" value="SET domain"/>
    <property type="match status" value="1"/>
</dbReference>
<dbReference type="InterPro" id="IPR046341">
    <property type="entry name" value="SET_dom_sf"/>
</dbReference>
<keyword evidence="1" id="KW-0479">Metal-binding</keyword>
<dbReference type="SUPFAM" id="SSF144232">
    <property type="entry name" value="HIT/MYND zinc finger-like"/>
    <property type="match status" value="1"/>
</dbReference>
<evidence type="ECO:0000256" key="1">
    <source>
        <dbReference type="ARBA" id="ARBA00022723"/>
    </source>
</evidence>
<evidence type="ECO:0000259" key="6">
    <source>
        <dbReference type="PROSITE" id="PS50865"/>
    </source>
</evidence>
<reference evidence="7 8" key="1">
    <citation type="submission" date="2023-01" db="EMBL/GenBank/DDBJ databases">
        <title>Analysis of 21 Apiospora genomes using comparative genomics revels a genus with tremendous synthesis potential of carbohydrate active enzymes and secondary metabolites.</title>
        <authorList>
            <person name="Sorensen T."/>
        </authorList>
    </citation>
    <scope>NUCLEOTIDE SEQUENCE [LARGE SCALE GENOMIC DNA]</scope>
    <source>
        <strain evidence="7 8">CBS 83171</strain>
    </source>
</reference>
<dbReference type="PROSITE" id="PS50865">
    <property type="entry name" value="ZF_MYND_2"/>
    <property type="match status" value="1"/>
</dbReference>
<keyword evidence="3" id="KW-0862">Zinc</keyword>
<evidence type="ECO:0008006" key="9">
    <source>
        <dbReference type="Google" id="ProtNLM"/>
    </source>
</evidence>
<feature type="domain" description="MYND-type" evidence="6">
    <location>
        <begin position="73"/>
        <end position="129"/>
    </location>
</feature>
<organism evidence="7 8">
    <name type="scientific">Apiospora saccharicola</name>
    <dbReference type="NCBI Taxonomy" id="335842"/>
    <lineage>
        <taxon>Eukaryota</taxon>
        <taxon>Fungi</taxon>
        <taxon>Dikarya</taxon>
        <taxon>Ascomycota</taxon>
        <taxon>Pezizomycotina</taxon>
        <taxon>Sordariomycetes</taxon>
        <taxon>Xylariomycetidae</taxon>
        <taxon>Amphisphaeriales</taxon>
        <taxon>Apiosporaceae</taxon>
        <taxon>Apiospora</taxon>
    </lineage>
</organism>
<name>A0ABR1WGN6_9PEZI</name>
<dbReference type="Proteomes" id="UP001446871">
    <property type="component" value="Unassembled WGS sequence"/>
</dbReference>
<evidence type="ECO:0000259" key="5">
    <source>
        <dbReference type="PROSITE" id="PS50280"/>
    </source>
</evidence>
<dbReference type="SUPFAM" id="SSF82199">
    <property type="entry name" value="SET domain"/>
    <property type="match status" value="1"/>
</dbReference>
<protein>
    <recommendedName>
        <fullName evidence="9">Suppressor of anucleate metulae protein B</fullName>
    </recommendedName>
</protein>
<sequence length="559" mass="62511">MSSEDTVPFYQNPNLCQLLLFEIVTSNTLQVRESRTPGAGSGLFADNAVPAGQEVFRSKPVVTCVQDSLSTVCDFCYTNNASKVLPSGRFRTRRDPIEALVECNGCHICKYCTESCRNTAFEAYHKYECAAFLKSGGLGIRARALYRALIHKQHGLLPEHQWQGLMTLMPHQSGHQQGPEKEALSRIAMEAKAHTDAALDIDTIERLYCVVSRRSSTNILTLYSGLHWLQFLTNSMAIRLPGQSAVMGTVVDVVGAIMNHSCDPNVLISFDGNELVVRTLRAMEAGDELAHCYTDVQSDVLLRQKLLQSEYFFTCTCQYKLRLFPIAISALTMRNSELREHECVTRGDNAKMQTIRVVQDNLFASMNDAVSSFTLTRKPVDVDSLADHMEELADKAYPTGEWPPSLEPLPSIYKTLGRLNQAQGDPFGAIEYCIRGCAYTKRRAGEPWMVDLFELVQVLTAVLGSSPEEQEADEPAFPTPAELWDVFHGYLHELLRLAQGNCGHDVSYTRAIRSWHDAALKYADGPLPGTQEFADKFHASHRKLLLWANVTEDQWTIDT</sequence>
<dbReference type="Gene3D" id="1.10.220.160">
    <property type="match status" value="1"/>
</dbReference>
<dbReference type="Gene3D" id="6.10.140.2220">
    <property type="match status" value="1"/>
</dbReference>
<dbReference type="PANTHER" id="PTHR12197:SF251">
    <property type="entry name" value="EG:BACR7C10.4 PROTEIN"/>
    <property type="match status" value="1"/>
</dbReference>
<feature type="domain" description="SET" evidence="5">
    <location>
        <begin position="27"/>
        <end position="294"/>
    </location>
</feature>
<comment type="caution">
    <text evidence="7">The sequence shown here is derived from an EMBL/GenBank/DDBJ whole genome shotgun (WGS) entry which is preliminary data.</text>
</comment>
<dbReference type="PROSITE" id="PS50280">
    <property type="entry name" value="SET"/>
    <property type="match status" value="1"/>
</dbReference>
<dbReference type="Pfam" id="PF00856">
    <property type="entry name" value="SET"/>
    <property type="match status" value="1"/>
</dbReference>
<evidence type="ECO:0000313" key="7">
    <source>
        <dbReference type="EMBL" id="KAK8082681.1"/>
    </source>
</evidence>
<evidence type="ECO:0000256" key="4">
    <source>
        <dbReference type="PROSITE-ProRule" id="PRU00134"/>
    </source>
</evidence>
<evidence type="ECO:0000313" key="8">
    <source>
        <dbReference type="Proteomes" id="UP001446871"/>
    </source>
</evidence>
<dbReference type="InterPro" id="IPR050869">
    <property type="entry name" value="H3K4_H4K5_MeTrfase"/>
</dbReference>
<dbReference type="InterPro" id="IPR001214">
    <property type="entry name" value="SET_dom"/>
</dbReference>
<gene>
    <name evidence="7" type="ORF">PG996_001462</name>
</gene>
<evidence type="ECO:0000256" key="3">
    <source>
        <dbReference type="ARBA" id="ARBA00022833"/>
    </source>
</evidence>
<dbReference type="EMBL" id="JAQQWM010000001">
    <property type="protein sequence ID" value="KAK8082681.1"/>
    <property type="molecule type" value="Genomic_DNA"/>
</dbReference>
<evidence type="ECO:0000256" key="2">
    <source>
        <dbReference type="ARBA" id="ARBA00022771"/>
    </source>
</evidence>